<feature type="signal peptide" evidence="2">
    <location>
        <begin position="1"/>
        <end position="24"/>
    </location>
</feature>
<evidence type="ECO:0000256" key="2">
    <source>
        <dbReference type="SAM" id="SignalP"/>
    </source>
</evidence>
<evidence type="ECO:0000256" key="1">
    <source>
        <dbReference type="SAM" id="MobiDB-lite"/>
    </source>
</evidence>
<organism evidence="3">
    <name type="scientific">Anopheles atroparvus</name>
    <name type="common">European mosquito</name>
    <dbReference type="NCBI Taxonomy" id="41427"/>
    <lineage>
        <taxon>Eukaryota</taxon>
        <taxon>Metazoa</taxon>
        <taxon>Ecdysozoa</taxon>
        <taxon>Arthropoda</taxon>
        <taxon>Hexapoda</taxon>
        <taxon>Insecta</taxon>
        <taxon>Pterygota</taxon>
        <taxon>Neoptera</taxon>
        <taxon>Endopterygota</taxon>
        <taxon>Diptera</taxon>
        <taxon>Nematocera</taxon>
        <taxon>Culicoidea</taxon>
        <taxon>Culicidae</taxon>
        <taxon>Anophelinae</taxon>
        <taxon>Anopheles</taxon>
    </lineage>
</organism>
<feature type="chain" id="PRO_5043926755" evidence="2">
    <location>
        <begin position="25"/>
        <end position="104"/>
    </location>
</feature>
<dbReference type="AlphaFoldDB" id="A0A182J043"/>
<feature type="region of interest" description="Disordered" evidence="1">
    <location>
        <begin position="49"/>
        <end position="80"/>
    </location>
</feature>
<name>A0A182J043_ANOAO</name>
<proteinExistence type="predicted"/>
<protein>
    <submittedName>
        <fullName evidence="3">Uncharacterized protein</fullName>
    </submittedName>
</protein>
<accession>A0A182J043</accession>
<sequence>MKPSRSWWCFAFVVLCLFSSQVHGESYLKRWDVARVPFGGIRTLLGGLQRHSAPESPRQDADLKTTTSGDDDVVQPQSDTGMTEAPYLTLAVKVLLMAILCYTL</sequence>
<dbReference type="VEuPathDB" id="VectorBase:AATE008797"/>
<keyword evidence="2" id="KW-0732">Signal</keyword>
<evidence type="ECO:0000313" key="3">
    <source>
        <dbReference type="EnsemblMetazoa" id="AATE008797-PA.1"/>
    </source>
</evidence>
<dbReference type="EnsemblMetazoa" id="AATE008797-RA">
    <property type="protein sequence ID" value="AATE008797-PA.1"/>
    <property type="gene ID" value="AATE008797"/>
</dbReference>
<reference evidence="3" key="1">
    <citation type="submission" date="2022-08" db="UniProtKB">
        <authorList>
            <consortium name="EnsemblMetazoa"/>
        </authorList>
    </citation>
    <scope>IDENTIFICATION</scope>
    <source>
        <strain evidence="3">EBRO</strain>
    </source>
</reference>